<dbReference type="AlphaFoldDB" id="Q075M6"/>
<dbReference type="InterPro" id="IPR052757">
    <property type="entry name" value="Ribosomal_protein_S1"/>
</dbReference>
<dbReference type="PANTHER" id="PTHR47559">
    <property type="entry name" value="OS03G0844900 PROTEIN"/>
    <property type="match status" value="1"/>
</dbReference>
<organism evidence="3">
    <name type="scientific">Prototheca wickerhamii</name>
    <dbReference type="NCBI Taxonomy" id="3111"/>
    <lineage>
        <taxon>Eukaryota</taxon>
        <taxon>Viridiplantae</taxon>
        <taxon>Chlorophyta</taxon>
        <taxon>core chlorophytes</taxon>
        <taxon>Trebouxiophyceae</taxon>
        <taxon>Chlorellales</taxon>
        <taxon>Chlorellaceae</taxon>
        <taxon>Prototheca</taxon>
    </lineage>
</organism>
<dbReference type="SUPFAM" id="SSF50249">
    <property type="entry name" value="Nucleic acid-binding proteins"/>
    <property type="match status" value="1"/>
</dbReference>
<accession>Q075M6</accession>
<keyword evidence="3" id="KW-0687">Ribonucleoprotein</keyword>
<proteinExistence type="evidence at transcript level"/>
<dbReference type="PANTHER" id="PTHR47559:SF1">
    <property type="entry name" value="OS03G0844900 PROTEIN"/>
    <property type="match status" value="1"/>
</dbReference>
<sequence>MHSRLGSILGRRRPTSVVVSSFAPEPSSQRNRHQAQPRSPAQYHRKNSRTDDRGRREPTVLELHHGLWMGQVVIGQVLQSNSKGARIKVVEAPGAPTPYLPHIVAWMPITDGPLAIRDTAQVKADQARSRPLVPVGMIRPFLVKALPSMDARAFHPHDAAPILSAFQYDRQVIWHRGWQLLTCNRESRENVTIRVEGMNGGGLISRVIGLPLFLPFTQLDKDRDRRYKEEEVRELYLGKELEVAIIEVDMRNQKLVASLARGISNAIMRSFYVGRLVEGMVRRLDANGAFHR</sequence>
<dbReference type="GO" id="GO:0003676">
    <property type="term" value="F:nucleic acid binding"/>
    <property type="evidence" value="ECO:0007669"/>
    <property type="project" value="InterPro"/>
</dbReference>
<dbReference type="EMBL" id="DQ228177">
    <property type="protein sequence ID" value="ABC24934.1"/>
    <property type="molecule type" value="mRNA"/>
</dbReference>
<feature type="domain" description="S1 motif" evidence="2">
    <location>
        <begin position="188"/>
        <end position="260"/>
    </location>
</feature>
<keyword evidence="3" id="KW-0689">Ribosomal protein</keyword>
<dbReference type="GO" id="GO:0005840">
    <property type="term" value="C:ribosome"/>
    <property type="evidence" value="ECO:0007669"/>
    <property type="project" value="UniProtKB-KW"/>
</dbReference>
<dbReference type="InterPro" id="IPR012340">
    <property type="entry name" value="NA-bd_OB-fold"/>
</dbReference>
<reference evidence="3" key="1">
    <citation type="submission" date="2005-09" db="EMBL/GenBank/DDBJ databases">
        <title>An overview of the metabolic pathways present in the plastid of the non-photosynthetic alga Prototheca wickerhamii.</title>
        <authorList>
            <person name="Borza T.C."/>
            <person name="Lee R.W."/>
        </authorList>
    </citation>
    <scope>NUCLEOTIDE SEQUENCE</scope>
    <source>
        <strain evidence="3">SAG 263-11</strain>
    </source>
</reference>
<name>Q075M6_PROWI</name>
<evidence type="ECO:0000259" key="2">
    <source>
        <dbReference type="PROSITE" id="PS50126"/>
    </source>
</evidence>
<protein>
    <submittedName>
        <fullName evidence="3">Plastid 30S ribosomal protein S1</fullName>
    </submittedName>
</protein>
<dbReference type="PROSITE" id="PS50126">
    <property type="entry name" value="S1"/>
    <property type="match status" value="1"/>
</dbReference>
<feature type="non-terminal residue" evidence="3">
    <location>
        <position position="292"/>
    </location>
</feature>
<dbReference type="InterPro" id="IPR003029">
    <property type="entry name" value="S1_domain"/>
</dbReference>
<evidence type="ECO:0000313" key="3">
    <source>
        <dbReference type="EMBL" id="ABC24934.1"/>
    </source>
</evidence>
<dbReference type="CDD" id="cd04465">
    <property type="entry name" value="S1_RPS1_repeat_ec2_hs2"/>
    <property type="match status" value="1"/>
</dbReference>
<evidence type="ECO:0000256" key="1">
    <source>
        <dbReference type="SAM" id="MobiDB-lite"/>
    </source>
</evidence>
<feature type="region of interest" description="Disordered" evidence="1">
    <location>
        <begin position="16"/>
        <end position="56"/>
    </location>
</feature>